<feature type="domain" description="AGC-kinase C-terminal" evidence="11">
    <location>
        <begin position="464"/>
        <end position="535"/>
    </location>
</feature>
<dbReference type="SMART" id="SM00220">
    <property type="entry name" value="S_TKc"/>
    <property type="match status" value="1"/>
</dbReference>
<keyword evidence="1" id="KW-0723">Serine/threonine-protein kinase</keyword>
<feature type="domain" description="C2" evidence="9">
    <location>
        <begin position="25"/>
        <end position="178"/>
    </location>
</feature>
<protein>
    <submittedName>
        <fullName evidence="12">Serine/threonine-protein kinase</fullName>
        <ecNumber evidence="12">2.7.11.1</ecNumber>
    </submittedName>
</protein>
<dbReference type="Gene3D" id="3.30.200.20">
    <property type="entry name" value="Phosphorylase Kinase, domain 1"/>
    <property type="match status" value="1"/>
</dbReference>
<evidence type="ECO:0000256" key="5">
    <source>
        <dbReference type="ARBA" id="ARBA00022777"/>
    </source>
</evidence>
<dbReference type="EC" id="2.7.11.1" evidence="12"/>
<dbReference type="InterPro" id="IPR000719">
    <property type="entry name" value="Prot_kinase_dom"/>
</dbReference>
<sequence length="542" mass="61171">MSWKLGVKKGKDAKENGSRSVTPIPSSRPTTPRPPNGADQFRSGMLTIRIFSGRGLALPPDVPIPDVIQRALEQQPPSRRSTSNRESMQRQRFWWLPYVVLEFDKNEILIDAIGGDLGNPVWNFRANFDVSRTSNIAVSAYLRTAAAQGPDDMGNDLLLSRVDLTPILEGHHATDQWYNATAGAGSFHLKIDFKPTRNETLTIEAFDLLKVIGKGSFGKVMQVRKKDTQRIYALKTIRKAHIAQRPGEITHILAERTVLALVNNPFIVPLKFSFQNPDKLYLVMSFVNGGELFYHLQREGKFDQDRSRFYAAELLMALEHLHGFNVVYRDLKPENILLDYTGHIALCDFGLCKLNMSETEKTNTFCGTPEYIAPELLESQGYTKTVDWWTLGVLLYEMMTGLPPFYDENVNTMYQRILTDPLNFPPDMSSEARSVMTGLLHRDPTKRLGANGGEEIKRHPFFAKYIDWSRLLAKGYAPPFKPAVESVLDVANFDPDFTNEEAQDSVVTDSALSQTVQDQFHGFTYNPANEHLSESVSYPNAL</sequence>
<reference evidence="12 13" key="1">
    <citation type="submission" date="2024-05" db="EMBL/GenBank/DDBJ databases">
        <title>A draft genome resource for the thread blight pathogen Marasmius tenuissimus strain MS-2.</title>
        <authorList>
            <person name="Yulfo-Soto G.E."/>
            <person name="Baruah I.K."/>
            <person name="Amoako-Attah I."/>
            <person name="Bukari Y."/>
            <person name="Meinhardt L.W."/>
            <person name="Bailey B.A."/>
            <person name="Cohen S.P."/>
        </authorList>
    </citation>
    <scope>NUCLEOTIDE SEQUENCE [LARGE SCALE GENOMIC DNA]</scope>
    <source>
        <strain evidence="12 13">MS-2</strain>
    </source>
</reference>
<dbReference type="Proteomes" id="UP001437256">
    <property type="component" value="Unassembled WGS sequence"/>
</dbReference>
<evidence type="ECO:0000256" key="3">
    <source>
        <dbReference type="ARBA" id="ARBA00022679"/>
    </source>
</evidence>
<dbReference type="PROSITE" id="PS51285">
    <property type="entry name" value="AGC_KINASE_CTER"/>
    <property type="match status" value="1"/>
</dbReference>
<accession>A0ABR3AAR4</accession>
<dbReference type="PROSITE" id="PS50004">
    <property type="entry name" value="C2"/>
    <property type="match status" value="1"/>
</dbReference>
<feature type="region of interest" description="Disordered" evidence="8">
    <location>
        <begin position="1"/>
        <end position="40"/>
    </location>
</feature>
<gene>
    <name evidence="12" type="primary">YPK2_1</name>
    <name evidence="12" type="ORF">AAF712_001564</name>
</gene>
<organism evidence="12 13">
    <name type="scientific">Marasmius tenuissimus</name>
    <dbReference type="NCBI Taxonomy" id="585030"/>
    <lineage>
        <taxon>Eukaryota</taxon>
        <taxon>Fungi</taxon>
        <taxon>Dikarya</taxon>
        <taxon>Basidiomycota</taxon>
        <taxon>Agaricomycotina</taxon>
        <taxon>Agaricomycetes</taxon>
        <taxon>Agaricomycetidae</taxon>
        <taxon>Agaricales</taxon>
        <taxon>Marasmiineae</taxon>
        <taxon>Marasmiaceae</taxon>
        <taxon>Marasmius</taxon>
    </lineage>
</organism>
<dbReference type="EMBL" id="JBBXMP010000004">
    <property type="protein sequence ID" value="KAL0071006.1"/>
    <property type="molecule type" value="Genomic_DNA"/>
</dbReference>
<dbReference type="InterPro" id="IPR008271">
    <property type="entry name" value="Ser/Thr_kinase_AS"/>
</dbReference>
<evidence type="ECO:0000313" key="13">
    <source>
        <dbReference type="Proteomes" id="UP001437256"/>
    </source>
</evidence>
<dbReference type="PROSITE" id="PS00107">
    <property type="entry name" value="PROTEIN_KINASE_ATP"/>
    <property type="match status" value="1"/>
</dbReference>
<dbReference type="InterPro" id="IPR017441">
    <property type="entry name" value="Protein_kinase_ATP_BS"/>
</dbReference>
<feature type="binding site" evidence="7">
    <location>
        <position position="239"/>
    </location>
    <ligand>
        <name>ATP</name>
        <dbReference type="ChEBI" id="CHEBI:30616"/>
    </ligand>
</feature>
<evidence type="ECO:0000259" key="10">
    <source>
        <dbReference type="PROSITE" id="PS50011"/>
    </source>
</evidence>
<name>A0ABR3AAR4_9AGAR</name>
<feature type="domain" description="Protein kinase" evidence="10">
    <location>
        <begin position="206"/>
        <end position="462"/>
    </location>
</feature>
<dbReference type="Pfam" id="PF00069">
    <property type="entry name" value="Pkinase"/>
    <property type="match status" value="1"/>
</dbReference>
<evidence type="ECO:0000256" key="1">
    <source>
        <dbReference type="ARBA" id="ARBA00022527"/>
    </source>
</evidence>
<dbReference type="InterPro" id="IPR000961">
    <property type="entry name" value="AGC-kinase_C"/>
</dbReference>
<evidence type="ECO:0000256" key="2">
    <source>
        <dbReference type="ARBA" id="ARBA00022553"/>
    </source>
</evidence>
<dbReference type="InterPro" id="IPR011009">
    <property type="entry name" value="Kinase-like_dom_sf"/>
</dbReference>
<keyword evidence="4 7" id="KW-0547">Nucleotide-binding</keyword>
<comment type="caution">
    <text evidence="12">The sequence shown here is derived from an EMBL/GenBank/DDBJ whole genome shotgun (WGS) entry which is preliminary data.</text>
</comment>
<dbReference type="GO" id="GO:0004674">
    <property type="term" value="F:protein serine/threonine kinase activity"/>
    <property type="evidence" value="ECO:0007669"/>
    <property type="project" value="UniProtKB-EC"/>
</dbReference>
<dbReference type="CDD" id="cd11651">
    <property type="entry name" value="YPK1_N_like"/>
    <property type="match status" value="1"/>
</dbReference>
<dbReference type="PROSITE" id="PS50011">
    <property type="entry name" value="PROTEIN_KINASE_DOM"/>
    <property type="match status" value="1"/>
</dbReference>
<dbReference type="Pfam" id="PF00433">
    <property type="entry name" value="Pkinase_C"/>
    <property type="match status" value="1"/>
</dbReference>
<evidence type="ECO:0000256" key="4">
    <source>
        <dbReference type="ARBA" id="ARBA00022741"/>
    </source>
</evidence>
<evidence type="ECO:0000259" key="11">
    <source>
        <dbReference type="PROSITE" id="PS51285"/>
    </source>
</evidence>
<keyword evidence="5 12" id="KW-0418">Kinase</keyword>
<dbReference type="InterPro" id="IPR000008">
    <property type="entry name" value="C2_dom"/>
</dbReference>
<evidence type="ECO:0000313" key="12">
    <source>
        <dbReference type="EMBL" id="KAL0071006.1"/>
    </source>
</evidence>
<proteinExistence type="predicted"/>
<dbReference type="Gene3D" id="1.10.510.10">
    <property type="entry name" value="Transferase(Phosphotransferase) domain 1"/>
    <property type="match status" value="1"/>
</dbReference>
<feature type="compositionally biased region" description="Low complexity" evidence="8">
    <location>
        <begin position="18"/>
        <end position="30"/>
    </location>
</feature>
<evidence type="ECO:0000259" key="9">
    <source>
        <dbReference type="PROSITE" id="PS50004"/>
    </source>
</evidence>
<dbReference type="InterPro" id="IPR017892">
    <property type="entry name" value="Pkinase_C"/>
</dbReference>
<evidence type="ECO:0000256" key="7">
    <source>
        <dbReference type="PROSITE-ProRule" id="PRU10141"/>
    </source>
</evidence>
<evidence type="ECO:0000256" key="6">
    <source>
        <dbReference type="ARBA" id="ARBA00022840"/>
    </source>
</evidence>
<dbReference type="PANTHER" id="PTHR24351">
    <property type="entry name" value="RIBOSOMAL PROTEIN S6 KINASE"/>
    <property type="match status" value="1"/>
</dbReference>
<keyword evidence="6 7" id="KW-0067">ATP-binding</keyword>
<keyword evidence="2" id="KW-0597">Phosphoprotein</keyword>
<dbReference type="PROSITE" id="PS00108">
    <property type="entry name" value="PROTEIN_KINASE_ST"/>
    <property type="match status" value="1"/>
</dbReference>
<dbReference type="SMART" id="SM00133">
    <property type="entry name" value="S_TK_X"/>
    <property type="match status" value="1"/>
</dbReference>
<keyword evidence="13" id="KW-1185">Reference proteome</keyword>
<evidence type="ECO:0000256" key="8">
    <source>
        <dbReference type="SAM" id="MobiDB-lite"/>
    </source>
</evidence>
<keyword evidence="3 12" id="KW-0808">Transferase</keyword>
<dbReference type="SUPFAM" id="SSF56112">
    <property type="entry name" value="Protein kinase-like (PK-like)"/>
    <property type="match status" value="1"/>
</dbReference>